<proteinExistence type="predicted"/>
<keyword evidence="2" id="KW-1185">Reference proteome</keyword>
<dbReference type="Proteomes" id="UP000468943">
    <property type="component" value="Unassembled WGS sequence"/>
</dbReference>
<evidence type="ECO:0000313" key="1">
    <source>
        <dbReference type="EMBL" id="MXO55737.1"/>
    </source>
</evidence>
<organism evidence="1 2">
    <name type="scientific">Pontixanthobacter gangjinensis</name>
    <dbReference type="NCBI Taxonomy" id="1028742"/>
    <lineage>
        <taxon>Bacteria</taxon>
        <taxon>Pseudomonadati</taxon>
        <taxon>Pseudomonadota</taxon>
        <taxon>Alphaproteobacteria</taxon>
        <taxon>Sphingomonadales</taxon>
        <taxon>Erythrobacteraceae</taxon>
        <taxon>Pontixanthobacter</taxon>
    </lineage>
</organism>
<dbReference type="RefSeq" id="WP_160597024.1">
    <property type="nucleotide sequence ID" value="NZ_WTYS01000001.1"/>
</dbReference>
<protein>
    <submittedName>
        <fullName evidence="1">Uncharacterized protein</fullName>
    </submittedName>
</protein>
<evidence type="ECO:0000313" key="2">
    <source>
        <dbReference type="Proteomes" id="UP000468943"/>
    </source>
</evidence>
<name>A0A6I4SLP7_9SPHN</name>
<dbReference type="EMBL" id="WTYS01000001">
    <property type="protein sequence ID" value="MXO55737.1"/>
    <property type="molecule type" value="Genomic_DNA"/>
</dbReference>
<sequence>MTELTRRNAIFTGGAMLVVSLAATRVHSQDRLFNPTASPMLFTRKLIRELTDGALIEITRRFEIRFNRLGQGYRIEGIQTAVEAIVPPKLDGLARIEKQRDESGLFPILLGSEGLILNANTSSNQPEIDKAVAYAIEKLESVNTEDSGKFLQALQNSASQALTHLPRDLFVPRTPESLHARALPLPDGSVGQIKIAFRARTSDTSGLMTHASRTVETSVNATTRTSIEHWSLVKK</sequence>
<accession>A0A6I4SLP7</accession>
<dbReference type="AlphaFoldDB" id="A0A6I4SLP7"/>
<reference evidence="1 2" key="1">
    <citation type="submission" date="2019-12" db="EMBL/GenBank/DDBJ databases">
        <title>Genomic-based taxomic classification of the family Erythrobacteraceae.</title>
        <authorList>
            <person name="Xu L."/>
        </authorList>
    </citation>
    <scope>NUCLEOTIDE SEQUENCE [LARGE SCALE GENOMIC DNA]</scope>
    <source>
        <strain evidence="1 2">JCM 17802</strain>
    </source>
</reference>
<gene>
    <name evidence="1" type="ORF">GRI36_02460</name>
</gene>
<dbReference type="OrthoDB" id="7508780at2"/>
<comment type="caution">
    <text evidence="1">The sequence shown here is derived from an EMBL/GenBank/DDBJ whole genome shotgun (WGS) entry which is preliminary data.</text>
</comment>